<organism evidence="1 2">
    <name type="scientific">Mycoplasma haematolamae (strain Purdue)</name>
    <dbReference type="NCBI Taxonomy" id="1212765"/>
    <lineage>
        <taxon>Bacteria</taxon>
        <taxon>Bacillati</taxon>
        <taxon>Mycoplasmatota</taxon>
        <taxon>Mollicutes</taxon>
        <taxon>Mycoplasmataceae</taxon>
        <taxon>Mycoplasma</taxon>
    </lineage>
</organism>
<reference evidence="2" key="2">
    <citation type="submission" date="2012-07" db="EMBL/GenBank/DDBJ databases">
        <title>Complete genome sequence of 'Candidatus Mycoplasma haemolamae'.</title>
        <authorList>
            <person name="Guimaraes A.M.S."/>
            <person name="Toth B."/>
            <person name="Santos A.P."/>
            <person name="Nascimento N.C."/>
            <person name="Sojka J.E."/>
            <person name="Messick J.B."/>
        </authorList>
    </citation>
    <scope>NUCLEOTIDE SEQUENCE [LARGE SCALE GENOMIC DNA]</scope>
    <source>
        <strain evidence="2">Purdue</strain>
    </source>
</reference>
<keyword evidence="2" id="KW-1185">Reference proteome</keyword>
<dbReference type="PATRIC" id="fig|1212765.3.peg.100"/>
<dbReference type="Proteomes" id="UP000006502">
    <property type="component" value="Chromosome"/>
</dbReference>
<dbReference type="EMBL" id="CP003731">
    <property type="protein sequence ID" value="AFO51666.1"/>
    <property type="molecule type" value="Genomic_DNA"/>
</dbReference>
<name>I7CEJ9_MYCHA</name>
<dbReference type="AlphaFoldDB" id="I7CEJ9"/>
<evidence type="ECO:0000313" key="2">
    <source>
        <dbReference type="Proteomes" id="UP000006502"/>
    </source>
</evidence>
<evidence type="ECO:0000313" key="1">
    <source>
        <dbReference type="EMBL" id="AFO51666.1"/>
    </source>
</evidence>
<accession>I7CEJ9</accession>
<dbReference type="HOGENOM" id="CLU_2881043_0_0_14"/>
<dbReference type="KEGG" id="mhl:MHLP_00430"/>
<dbReference type="STRING" id="1212765.MHLP_00430"/>
<gene>
    <name evidence="1" type="ordered locus">MHLP_00430</name>
</gene>
<proteinExistence type="predicted"/>
<sequence>MLSSLGAGSLKMVACAMVGGGLFTTGVFGVERAVRGGGGIPQPIRRGLSTVLKIQAGELSASL</sequence>
<protein>
    <submittedName>
        <fullName evidence="1">Uncharacterized protein</fullName>
    </submittedName>
</protein>
<reference evidence="1 2" key="1">
    <citation type="journal article" date="2012" name="J. Bacteriol.">
        <title>Genome Sequence of "Candidatus Mycoplasma haemolamae" Strain Purdue, a Red Blood Cell Pathogen of Alpacas (Vicugna pacos) and Llamas (Lama glama).</title>
        <authorList>
            <person name="Guimaraes A.M."/>
            <person name="Toth B."/>
            <person name="Santos A.P."/>
            <person name="do Nascimento N.C."/>
            <person name="Kritchevsky J.E."/>
            <person name="Messick J.B."/>
        </authorList>
    </citation>
    <scope>NUCLEOTIDE SEQUENCE [LARGE SCALE GENOMIC DNA]</scope>
    <source>
        <strain evidence="1 2">Purdue</strain>
    </source>
</reference>